<reference evidence="1" key="1">
    <citation type="submission" date="2014-09" db="EMBL/GenBank/DDBJ databases">
        <authorList>
            <person name="Magalhaes I.L.F."/>
            <person name="Oliveira U."/>
            <person name="Santos F.R."/>
            <person name="Vidigal T.H.D.A."/>
            <person name="Brescovit A.D."/>
            <person name="Santos A.J."/>
        </authorList>
    </citation>
    <scope>NUCLEOTIDE SEQUENCE</scope>
    <source>
        <tissue evidence="1">Shoot tissue taken approximately 20 cm above the soil surface</tissue>
    </source>
</reference>
<reference evidence="1" key="2">
    <citation type="journal article" date="2015" name="Data Brief">
        <title>Shoot transcriptome of the giant reed, Arundo donax.</title>
        <authorList>
            <person name="Barrero R.A."/>
            <person name="Guerrero F.D."/>
            <person name="Moolhuijzen P."/>
            <person name="Goolsby J.A."/>
            <person name="Tidwell J."/>
            <person name="Bellgard S.E."/>
            <person name="Bellgard M.I."/>
        </authorList>
    </citation>
    <scope>NUCLEOTIDE SEQUENCE</scope>
    <source>
        <tissue evidence="1">Shoot tissue taken approximately 20 cm above the soil surface</tissue>
    </source>
</reference>
<sequence length="30" mass="3549">MWSSKFLTQWLLPRTPCATHNIKKNTGFLE</sequence>
<dbReference type="EMBL" id="GBRH01255062">
    <property type="protein sequence ID" value="JAD42833.1"/>
    <property type="molecule type" value="Transcribed_RNA"/>
</dbReference>
<evidence type="ECO:0000313" key="1">
    <source>
        <dbReference type="EMBL" id="JAD42833.1"/>
    </source>
</evidence>
<accession>A0A0A8ZYN1</accession>
<dbReference type="AlphaFoldDB" id="A0A0A8ZYN1"/>
<protein>
    <submittedName>
        <fullName evidence="1">Uncharacterized protein</fullName>
    </submittedName>
</protein>
<proteinExistence type="predicted"/>
<name>A0A0A8ZYN1_ARUDO</name>
<organism evidence="1">
    <name type="scientific">Arundo donax</name>
    <name type="common">Giant reed</name>
    <name type="synonym">Donax arundinaceus</name>
    <dbReference type="NCBI Taxonomy" id="35708"/>
    <lineage>
        <taxon>Eukaryota</taxon>
        <taxon>Viridiplantae</taxon>
        <taxon>Streptophyta</taxon>
        <taxon>Embryophyta</taxon>
        <taxon>Tracheophyta</taxon>
        <taxon>Spermatophyta</taxon>
        <taxon>Magnoliopsida</taxon>
        <taxon>Liliopsida</taxon>
        <taxon>Poales</taxon>
        <taxon>Poaceae</taxon>
        <taxon>PACMAD clade</taxon>
        <taxon>Arundinoideae</taxon>
        <taxon>Arundineae</taxon>
        <taxon>Arundo</taxon>
    </lineage>
</organism>